<organism evidence="2 3">
    <name type="scientific">Obba rivulosa</name>
    <dbReference type="NCBI Taxonomy" id="1052685"/>
    <lineage>
        <taxon>Eukaryota</taxon>
        <taxon>Fungi</taxon>
        <taxon>Dikarya</taxon>
        <taxon>Basidiomycota</taxon>
        <taxon>Agaricomycotina</taxon>
        <taxon>Agaricomycetes</taxon>
        <taxon>Polyporales</taxon>
        <taxon>Gelatoporiaceae</taxon>
        <taxon>Obba</taxon>
    </lineage>
</organism>
<protein>
    <submittedName>
        <fullName evidence="2">Uncharacterized protein</fullName>
    </submittedName>
</protein>
<keyword evidence="3" id="KW-1185">Reference proteome</keyword>
<evidence type="ECO:0000313" key="2">
    <source>
        <dbReference type="EMBL" id="OCH85573.1"/>
    </source>
</evidence>
<accession>A0A8E2DK99</accession>
<reference evidence="2 3" key="1">
    <citation type="submission" date="2016-07" db="EMBL/GenBank/DDBJ databases">
        <title>Draft genome of the white-rot fungus Obba rivulosa 3A-2.</title>
        <authorList>
            <consortium name="DOE Joint Genome Institute"/>
            <person name="Miettinen O."/>
            <person name="Riley R."/>
            <person name="Acob R."/>
            <person name="Barry K."/>
            <person name="Cullen D."/>
            <person name="De Vries R."/>
            <person name="Hainaut M."/>
            <person name="Hatakka A."/>
            <person name="Henrissat B."/>
            <person name="Hilden K."/>
            <person name="Kuo R."/>
            <person name="Labutti K."/>
            <person name="Lipzen A."/>
            <person name="Makela M.R."/>
            <person name="Sandor L."/>
            <person name="Spatafora J.W."/>
            <person name="Grigoriev I.V."/>
            <person name="Hibbett D.S."/>
        </authorList>
    </citation>
    <scope>NUCLEOTIDE SEQUENCE [LARGE SCALE GENOMIC DNA]</scope>
    <source>
        <strain evidence="2 3">3A-2</strain>
    </source>
</reference>
<name>A0A8E2DK99_9APHY</name>
<dbReference type="EMBL" id="KV722575">
    <property type="protein sequence ID" value="OCH85573.1"/>
    <property type="molecule type" value="Genomic_DNA"/>
</dbReference>
<dbReference type="AlphaFoldDB" id="A0A8E2DK99"/>
<feature type="region of interest" description="Disordered" evidence="1">
    <location>
        <begin position="23"/>
        <end position="50"/>
    </location>
</feature>
<dbReference type="Proteomes" id="UP000250043">
    <property type="component" value="Unassembled WGS sequence"/>
</dbReference>
<gene>
    <name evidence="2" type="ORF">OBBRIDRAFT_798000</name>
</gene>
<feature type="compositionally biased region" description="Polar residues" evidence="1">
    <location>
        <begin position="33"/>
        <end position="44"/>
    </location>
</feature>
<proteinExistence type="predicted"/>
<sequence>MWERSCRRLLGGWVSKLAAALTNPAKPGPTPQGAESNIVSQGPNGCQRLREPRAARYIRGSCSYDNDGQHE</sequence>
<evidence type="ECO:0000256" key="1">
    <source>
        <dbReference type="SAM" id="MobiDB-lite"/>
    </source>
</evidence>
<evidence type="ECO:0000313" key="3">
    <source>
        <dbReference type="Proteomes" id="UP000250043"/>
    </source>
</evidence>